<proteinExistence type="inferred from homology"/>
<protein>
    <recommendedName>
        <fullName evidence="7">Ubiquitin-like protease family profile domain-containing protein</fullName>
    </recommendedName>
</protein>
<comment type="similarity">
    <text evidence="1">Belongs to the peptidase C48 family.</text>
</comment>
<dbReference type="InterPro" id="IPR003653">
    <property type="entry name" value="Peptidase_C48_C"/>
</dbReference>
<evidence type="ECO:0000256" key="5">
    <source>
        <dbReference type="ARBA" id="ARBA00022801"/>
    </source>
</evidence>
<dbReference type="InterPro" id="IPR038765">
    <property type="entry name" value="Papain-like_cys_pep_sf"/>
</dbReference>
<comment type="caution">
    <text evidence="8">The sequence shown here is derived from an EMBL/GenBank/DDBJ whole genome shotgun (WGS) entry which is preliminary data.</text>
</comment>
<dbReference type="EMBL" id="JASJQH010008060">
    <property type="protein sequence ID" value="KAK9695577.1"/>
    <property type="molecule type" value="Genomic_DNA"/>
</dbReference>
<dbReference type="PANTHER" id="PTHR46896:SF3">
    <property type="entry name" value="FI06413P-RELATED"/>
    <property type="match status" value="1"/>
</dbReference>
<reference evidence="8 9" key="1">
    <citation type="submission" date="2023-04" db="EMBL/GenBank/DDBJ databases">
        <title>Genome of Basidiobolus ranarum AG-B5.</title>
        <authorList>
            <person name="Stajich J.E."/>
            <person name="Carter-House D."/>
            <person name="Gryganskyi A."/>
        </authorList>
    </citation>
    <scope>NUCLEOTIDE SEQUENCE [LARGE SCALE GENOMIC DNA]</scope>
    <source>
        <strain evidence="8 9">AG-B5</strain>
    </source>
</reference>
<dbReference type="Proteomes" id="UP001479436">
    <property type="component" value="Unassembled WGS sequence"/>
</dbReference>
<feature type="compositionally biased region" description="Polar residues" evidence="6">
    <location>
        <begin position="44"/>
        <end position="55"/>
    </location>
</feature>
<sequence>FTLGKGKGQKKSLLHVPPSSTEHLPEKVPQTPQKRKTIGEPATNLPSSDNQESSNPLLRKISDLKSMKSLDIQWNIAMKEITFMVPNYDIKVRVGETLDKERGYSSLKEIQIYTSKTAQPNESLIVFKASAAYPEYKAKPAILQIECLYDRHLRPRMTIFIHWCMSLKVEVTRFDDLHLANMNSSTIYLVHEVRPFRRYLKEPKKIITFKIPEMESSPRDVVDKSNRSDSARNDTANLDISDSTILFNYPFNEIGGVTVTMGDLNRVKRNEMLNDNVIEFFLRYIYAKTVEKDPLLASKVHIFSPFFYSLAIDTENSKNAKSKIKRWNTDINIFEKQFIFIPINKGLHWVLALIYNPSFLFVKHSKVSKESGEVDKTCFESIPWIFIFDSMAKKNHMKIHHQLEAYLKTEANLKYSCEATNKVYKKKVMTPKQVNSVDCGVYLLSYVQKILENPVQSYNACQARKPKPNAWPGSAEINTLRRQIEISITTVSKA</sequence>
<evidence type="ECO:0000256" key="2">
    <source>
        <dbReference type="ARBA" id="ARBA00022553"/>
    </source>
</evidence>
<keyword evidence="9" id="KW-1185">Reference proteome</keyword>
<dbReference type="InterPro" id="IPR051947">
    <property type="entry name" value="Sentrin-specific_protease"/>
</dbReference>
<evidence type="ECO:0000256" key="6">
    <source>
        <dbReference type="SAM" id="MobiDB-lite"/>
    </source>
</evidence>
<feature type="region of interest" description="Disordered" evidence="6">
    <location>
        <begin position="1"/>
        <end position="55"/>
    </location>
</feature>
<dbReference type="PROSITE" id="PS50600">
    <property type="entry name" value="ULP_PROTEASE"/>
    <property type="match status" value="1"/>
</dbReference>
<organism evidence="8 9">
    <name type="scientific">Basidiobolus ranarum</name>
    <dbReference type="NCBI Taxonomy" id="34480"/>
    <lineage>
        <taxon>Eukaryota</taxon>
        <taxon>Fungi</taxon>
        <taxon>Fungi incertae sedis</taxon>
        <taxon>Zoopagomycota</taxon>
        <taxon>Entomophthoromycotina</taxon>
        <taxon>Basidiobolomycetes</taxon>
        <taxon>Basidiobolales</taxon>
        <taxon>Basidiobolaceae</taxon>
        <taxon>Basidiobolus</taxon>
    </lineage>
</organism>
<dbReference type="Gene3D" id="3.30.310.130">
    <property type="entry name" value="Ubiquitin-related"/>
    <property type="match status" value="1"/>
</dbReference>
<keyword evidence="4" id="KW-0833">Ubl conjugation pathway</keyword>
<evidence type="ECO:0000259" key="7">
    <source>
        <dbReference type="PROSITE" id="PS50600"/>
    </source>
</evidence>
<keyword evidence="5" id="KW-0378">Hydrolase</keyword>
<evidence type="ECO:0000256" key="1">
    <source>
        <dbReference type="ARBA" id="ARBA00005234"/>
    </source>
</evidence>
<evidence type="ECO:0000256" key="3">
    <source>
        <dbReference type="ARBA" id="ARBA00022670"/>
    </source>
</evidence>
<gene>
    <name evidence="8" type="ORF">K7432_012884</name>
</gene>
<dbReference type="PANTHER" id="PTHR46896">
    <property type="entry name" value="SENTRIN-SPECIFIC PROTEASE"/>
    <property type="match status" value="1"/>
</dbReference>
<evidence type="ECO:0000256" key="4">
    <source>
        <dbReference type="ARBA" id="ARBA00022786"/>
    </source>
</evidence>
<dbReference type="Pfam" id="PF02902">
    <property type="entry name" value="Peptidase_C48"/>
    <property type="match status" value="1"/>
</dbReference>
<feature type="non-terminal residue" evidence="8">
    <location>
        <position position="1"/>
    </location>
</feature>
<dbReference type="SUPFAM" id="SSF54001">
    <property type="entry name" value="Cysteine proteinases"/>
    <property type="match status" value="1"/>
</dbReference>
<evidence type="ECO:0000313" key="9">
    <source>
        <dbReference type="Proteomes" id="UP001479436"/>
    </source>
</evidence>
<accession>A0ABR2VRK8</accession>
<evidence type="ECO:0000313" key="8">
    <source>
        <dbReference type="EMBL" id="KAK9695577.1"/>
    </source>
</evidence>
<feature type="domain" description="Ubiquitin-like protease family profile" evidence="7">
    <location>
        <begin position="257"/>
        <end position="450"/>
    </location>
</feature>
<keyword evidence="3" id="KW-0645">Protease</keyword>
<dbReference type="Gene3D" id="1.10.418.20">
    <property type="match status" value="1"/>
</dbReference>
<name>A0ABR2VRK8_9FUNG</name>
<keyword evidence="2" id="KW-0597">Phosphoprotein</keyword>